<dbReference type="Gene3D" id="3.30.565.10">
    <property type="entry name" value="Histidine kinase-like ATPase, C-terminal domain"/>
    <property type="match status" value="1"/>
</dbReference>
<feature type="domain" description="Histidine kinase/HSP90-like ATPase" evidence="2">
    <location>
        <begin position="36"/>
        <end position="151"/>
    </location>
</feature>
<proteinExistence type="predicted"/>
<name>A0A840NT54_9ACTN</name>
<comment type="caution">
    <text evidence="3">The sequence shown here is derived from an EMBL/GenBank/DDBJ whole genome shotgun (WGS) entry which is preliminary data.</text>
</comment>
<dbReference type="GO" id="GO:0004674">
    <property type="term" value="F:protein serine/threonine kinase activity"/>
    <property type="evidence" value="ECO:0007669"/>
    <property type="project" value="UniProtKB-KW"/>
</dbReference>
<dbReference type="PANTHER" id="PTHR35526:SF3">
    <property type="entry name" value="ANTI-SIGMA-F FACTOR RSBW"/>
    <property type="match status" value="1"/>
</dbReference>
<keyword evidence="1" id="KW-0723">Serine/threonine-protein kinase</keyword>
<dbReference type="RefSeq" id="WP_185048700.1">
    <property type="nucleotide sequence ID" value="NZ_BAABIX010000028.1"/>
</dbReference>
<dbReference type="Pfam" id="PF13581">
    <property type="entry name" value="HATPase_c_2"/>
    <property type="match status" value="1"/>
</dbReference>
<reference evidence="3 4" key="1">
    <citation type="submission" date="2020-08" db="EMBL/GenBank/DDBJ databases">
        <title>Genomic Encyclopedia of Type Strains, Phase IV (KMG-IV): sequencing the most valuable type-strain genomes for metagenomic binning, comparative biology and taxonomic classification.</title>
        <authorList>
            <person name="Goeker M."/>
        </authorList>
    </citation>
    <scope>NUCLEOTIDE SEQUENCE [LARGE SCALE GENOMIC DNA]</scope>
    <source>
        <strain evidence="3 4">DSM 45615</strain>
    </source>
</reference>
<dbReference type="Proteomes" id="UP000578449">
    <property type="component" value="Unassembled WGS sequence"/>
</dbReference>
<evidence type="ECO:0000313" key="4">
    <source>
        <dbReference type="Proteomes" id="UP000578449"/>
    </source>
</evidence>
<dbReference type="AlphaFoldDB" id="A0A840NT54"/>
<keyword evidence="1" id="KW-0808">Transferase</keyword>
<dbReference type="SUPFAM" id="SSF55874">
    <property type="entry name" value="ATPase domain of HSP90 chaperone/DNA topoisomerase II/histidine kinase"/>
    <property type="match status" value="1"/>
</dbReference>
<evidence type="ECO:0000259" key="2">
    <source>
        <dbReference type="Pfam" id="PF13581"/>
    </source>
</evidence>
<evidence type="ECO:0000256" key="1">
    <source>
        <dbReference type="ARBA" id="ARBA00022527"/>
    </source>
</evidence>
<accession>A0A840NT54</accession>
<dbReference type="EMBL" id="JACHGN010000003">
    <property type="protein sequence ID" value="MBB5131884.1"/>
    <property type="molecule type" value="Genomic_DNA"/>
</dbReference>
<dbReference type="CDD" id="cd16936">
    <property type="entry name" value="HATPase_RsbW-like"/>
    <property type="match status" value="1"/>
</dbReference>
<evidence type="ECO:0000313" key="3">
    <source>
        <dbReference type="EMBL" id="MBB5131884.1"/>
    </source>
</evidence>
<protein>
    <submittedName>
        <fullName evidence="3">Anti-sigma regulatory factor (Ser/Thr protein kinase)</fullName>
    </submittedName>
</protein>
<dbReference type="InterPro" id="IPR050267">
    <property type="entry name" value="Anti-sigma-factor_SerPK"/>
</dbReference>
<keyword evidence="4" id="KW-1185">Reference proteome</keyword>
<keyword evidence="1" id="KW-0418">Kinase</keyword>
<sequence>MNEDTVPPARFVPGAEPRFAVGAESTSGGGGVREFTFRLADLPAVRDFAASCARRLGYDEDFINDFLLAINEVATNAVTHGADKGEIRIWPGGERRLFVAVHDSGRWAPKGTPGSTPPAPNATSGMGLWVARKLASSITFATGSTGTTVTMGFEA</sequence>
<dbReference type="InterPro" id="IPR003594">
    <property type="entry name" value="HATPase_dom"/>
</dbReference>
<dbReference type="InterPro" id="IPR036890">
    <property type="entry name" value="HATPase_C_sf"/>
</dbReference>
<gene>
    <name evidence="3" type="ORF">HNP84_001597</name>
</gene>
<dbReference type="PANTHER" id="PTHR35526">
    <property type="entry name" value="ANTI-SIGMA-F FACTOR RSBW-RELATED"/>
    <property type="match status" value="1"/>
</dbReference>
<organism evidence="3 4">
    <name type="scientific">Thermocatellispora tengchongensis</name>
    <dbReference type="NCBI Taxonomy" id="1073253"/>
    <lineage>
        <taxon>Bacteria</taxon>
        <taxon>Bacillati</taxon>
        <taxon>Actinomycetota</taxon>
        <taxon>Actinomycetes</taxon>
        <taxon>Streptosporangiales</taxon>
        <taxon>Streptosporangiaceae</taxon>
        <taxon>Thermocatellispora</taxon>
    </lineage>
</organism>